<proteinExistence type="predicted"/>
<gene>
    <name evidence="2" type="ORF">NMSP_1622</name>
</gene>
<keyword evidence="1" id="KW-0472">Membrane</keyword>
<dbReference type="Proteomes" id="UP000249949">
    <property type="component" value="Chromosome"/>
</dbReference>
<keyword evidence="1" id="KW-0812">Transmembrane</keyword>
<dbReference type="KEGG" id="nct:NMSP_1622"/>
<evidence type="ECO:0000256" key="1">
    <source>
        <dbReference type="SAM" id="Phobius"/>
    </source>
</evidence>
<dbReference type="AlphaFoldDB" id="A0A2Z2HMI8"/>
<dbReference type="EMBL" id="CP021324">
    <property type="protein sequence ID" value="ARS65221.1"/>
    <property type="molecule type" value="Genomic_DNA"/>
</dbReference>
<accession>A0A2Z2HMI8</accession>
<protein>
    <submittedName>
        <fullName evidence="2">Uncharacterized protein</fullName>
    </submittedName>
</protein>
<reference evidence="2 3" key="1">
    <citation type="journal article" date="2017" name="Environ. Microbiol.">
        <title>Genome and epigenome of a novel marine Thaumarchaeota strain suggest viral infection, phosphorothioation DNA modification and multiple restriction systems.</title>
        <authorList>
            <person name="Ahlgren N.A."/>
            <person name="Chen Y."/>
            <person name="Needham D.M."/>
            <person name="Parada A.E."/>
            <person name="Sachdeva R."/>
            <person name="Trinh V."/>
            <person name="Chen T."/>
            <person name="Fuhrman J.A."/>
        </authorList>
    </citation>
    <scope>NUCLEOTIDE SEQUENCE [LARGE SCALE GENOMIC DNA]</scope>
    <source>
        <strain evidence="2 3">SPOT01</strain>
    </source>
</reference>
<name>A0A2Z2HMI8_9ARCH</name>
<keyword evidence="1" id="KW-1133">Transmembrane helix</keyword>
<sequence length="56" mass="6249">MSCTHTFKNKENHMVCSKCGYIREFTKPSIKPKILVISLLISVMIVGGVFALSLFS</sequence>
<organism evidence="2 3">
    <name type="scientific">Candidatus Nitrosomarinus catalinensis</name>
    <dbReference type="NCBI Taxonomy" id="1898749"/>
    <lineage>
        <taxon>Archaea</taxon>
        <taxon>Nitrososphaerota</taxon>
        <taxon>Nitrososphaeria</taxon>
        <taxon>Nitrosopumilales</taxon>
        <taxon>Nitrosopumilaceae</taxon>
        <taxon>Candidatus Nitrosomarinus</taxon>
    </lineage>
</organism>
<evidence type="ECO:0000313" key="2">
    <source>
        <dbReference type="EMBL" id="ARS65221.1"/>
    </source>
</evidence>
<feature type="transmembrane region" description="Helical" evidence="1">
    <location>
        <begin position="34"/>
        <end position="55"/>
    </location>
</feature>
<evidence type="ECO:0000313" key="3">
    <source>
        <dbReference type="Proteomes" id="UP000249949"/>
    </source>
</evidence>
<keyword evidence="3" id="KW-1185">Reference proteome</keyword>